<dbReference type="Pfam" id="PF00069">
    <property type="entry name" value="Pkinase"/>
    <property type="match status" value="1"/>
</dbReference>
<evidence type="ECO:0000256" key="6">
    <source>
        <dbReference type="ARBA" id="ARBA00022527"/>
    </source>
</evidence>
<proteinExistence type="inferred from homology"/>
<evidence type="ECO:0000256" key="5">
    <source>
        <dbReference type="ARBA" id="ARBA00022499"/>
    </source>
</evidence>
<evidence type="ECO:0000256" key="25">
    <source>
        <dbReference type="SAM" id="Coils"/>
    </source>
</evidence>
<feature type="compositionally biased region" description="Basic and acidic residues" evidence="26">
    <location>
        <begin position="78"/>
        <end position="94"/>
    </location>
</feature>
<keyword evidence="13" id="KW-0995">Kinetochore</keyword>
<feature type="coiled-coil region" evidence="25">
    <location>
        <begin position="155"/>
        <end position="182"/>
    </location>
</feature>
<dbReference type="EMBL" id="GBXI01002677">
    <property type="protein sequence ID" value="JAD11615.1"/>
    <property type="molecule type" value="Transcribed_RNA"/>
</dbReference>
<evidence type="ECO:0000313" key="28">
    <source>
        <dbReference type="EMBL" id="JAC98766.1"/>
    </source>
</evidence>
<dbReference type="Gene3D" id="3.30.200.20">
    <property type="entry name" value="Phosphorylase Kinase, domain 1"/>
    <property type="match status" value="1"/>
</dbReference>
<keyword evidence="7" id="KW-0597">Phosphoprotein</keyword>
<dbReference type="SUPFAM" id="SSF56112">
    <property type="entry name" value="Protein kinase-like (PK-like)"/>
    <property type="match status" value="1"/>
</dbReference>
<comment type="catalytic activity">
    <reaction evidence="24">
        <text>L-seryl-[protein] + ATP = O-phospho-L-seryl-[protein] + ADP + H(+)</text>
        <dbReference type="Rhea" id="RHEA:17989"/>
        <dbReference type="Rhea" id="RHEA-COMP:9863"/>
        <dbReference type="Rhea" id="RHEA-COMP:11604"/>
        <dbReference type="ChEBI" id="CHEBI:15378"/>
        <dbReference type="ChEBI" id="CHEBI:29999"/>
        <dbReference type="ChEBI" id="CHEBI:30616"/>
        <dbReference type="ChEBI" id="CHEBI:83421"/>
        <dbReference type="ChEBI" id="CHEBI:456216"/>
        <dbReference type="EC" id="2.7.11.1"/>
    </reaction>
    <physiologicalReaction direction="left-to-right" evidence="24">
        <dbReference type="Rhea" id="RHEA:17990"/>
    </physiologicalReaction>
</comment>
<dbReference type="CTD" id="8899"/>
<feature type="compositionally biased region" description="Basic residues" evidence="26">
    <location>
        <begin position="312"/>
        <end position="324"/>
    </location>
</feature>
<evidence type="ECO:0000256" key="1">
    <source>
        <dbReference type="ARBA" id="ARBA00004123"/>
    </source>
</evidence>
<evidence type="ECO:0000256" key="2">
    <source>
        <dbReference type="ARBA" id="ARBA00004629"/>
    </source>
</evidence>
<feature type="compositionally biased region" description="Low complexity" evidence="26">
    <location>
        <begin position="223"/>
        <end position="236"/>
    </location>
</feature>
<evidence type="ECO:0000256" key="15">
    <source>
        <dbReference type="ARBA" id="ARBA00022843"/>
    </source>
</evidence>
<dbReference type="GO" id="GO:0004674">
    <property type="term" value="F:protein serine/threonine kinase activity"/>
    <property type="evidence" value="ECO:0007669"/>
    <property type="project" value="UniProtKB-KW"/>
</dbReference>
<evidence type="ECO:0000256" key="9">
    <source>
        <dbReference type="ARBA" id="ARBA00022679"/>
    </source>
</evidence>
<dbReference type="InterPro" id="IPR050494">
    <property type="entry name" value="Ser_Thr_dual-spec_kinase"/>
</dbReference>
<dbReference type="Gene3D" id="1.10.510.10">
    <property type="entry name" value="Transferase(Phosphotransferase) domain 1"/>
    <property type="match status" value="1"/>
</dbReference>
<comment type="subcellular location">
    <subcellularLocation>
        <location evidence="2">Chromosome</location>
        <location evidence="2">Centromere</location>
        <location evidence="2">Kinetochore</location>
    </subcellularLocation>
    <subcellularLocation>
        <location evidence="1">Nucleus</location>
    </subcellularLocation>
</comment>
<keyword evidence="12 28" id="KW-0418">Kinase</keyword>
<dbReference type="PROSITE" id="PS00108">
    <property type="entry name" value="PROTEIN_KINASE_ST"/>
    <property type="match status" value="1"/>
</dbReference>
<evidence type="ECO:0000256" key="17">
    <source>
        <dbReference type="ARBA" id="ARBA00023187"/>
    </source>
</evidence>
<evidence type="ECO:0000259" key="27">
    <source>
        <dbReference type="PROSITE" id="PS50011"/>
    </source>
</evidence>
<reference evidence="28" key="1">
    <citation type="submission" date="2014-11" db="EMBL/GenBank/DDBJ databases">
        <authorList>
            <person name="Geib S."/>
        </authorList>
    </citation>
    <scope>NUCLEOTIDE SEQUENCE</scope>
</reference>
<evidence type="ECO:0000256" key="3">
    <source>
        <dbReference type="ARBA" id="ARBA00012513"/>
    </source>
</evidence>
<feature type="compositionally biased region" description="Low complexity" evidence="26">
    <location>
        <begin position="1"/>
        <end position="13"/>
    </location>
</feature>
<protein>
    <recommendedName>
        <fullName evidence="20">Serine/threonine-protein kinase PRP4 homolog</fullName>
        <ecNumber evidence="3">2.7.11.1</ecNumber>
    </recommendedName>
    <alternativeName>
        <fullName evidence="21">PRP4 pre-mRNA-processing factor 4 homolog</fullName>
    </alternativeName>
</protein>
<comment type="similarity">
    <text evidence="19">Belongs to the protein kinase superfamily. CMGC Ser/Thr protein kinase family.</text>
</comment>
<dbReference type="FunFam" id="3.30.200.20:FF:000123">
    <property type="entry name" value="serine/threonine-protein kinase PRP4 homolog"/>
    <property type="match status" value="1"/>
</dbReference>
<dbReference type="AlphaFoldDB" id="A0A0A1WIU0"/>
<name>A0A0A1WIU0_ZEUCU</name>
<dbReference type="InterPro" id="IPR000719">
    <property type="entry name" value="Prot_kinase_dom"/>
</dbReference>
<keyword evidence="5" id="KW-1017">Isopeptide bond</keyword>
<dbReference type="PANTHER" id="PTHR24058:SF103">
    <property type="entry name" value="SERINE_THREONINE-PROTEIN KINASE PRP4 HOMOLOG"/>
    <property type="match status" value="1"/>
</dbReference>
<dbReference type="GO" id="GO:0005524">
    <property type="term" value="F:ATP binding"/>
    <property type="evidence" value="ECO:0007669"/>
    <property type="project" value="UniProtKB-KW"/>
</dbReference>
<dbReference type="OrthoDB" id="3967at2759"/>
<dbReference type="CDD" id="cd14135">
    <property type="entry name" value="STKc_PRP4"/>
    <property type="match status" value="1"/>
</dbReference>
<evidence type="ECO:0000256" key="23">
    <source>
        <dbReference type="ARBA" id="ARBA00048659"/>
    </source>
</evidence>
<feature type="region of interest" description="Disordered" evidence="26">
    <location>
        <begin position="182"/>
        <end position="585"/>
    </location>
</feature>
<feature type="compositionally biased region" description="Polar residues" evidence="26">
    <location>
        <begin position="545"/>
        <end position="558"/>
    </location>
</feature>
<evidence type="ECO:0000256" key="18">
    <source>
        <dbReference type="ARBA" id="ARBA00023242"/>
    </source>
</evidence>
<evidence type="ECO:0000256" key="24">
    <source>
        <dbReference type="ARBA" id="ARBA00048977"/>
    </source>
</evidence>
<dbReference type="SMART" id="SM00220">
    <property type="entry name" value="S_TKc"/>
    <property type="match status" value="1"/>
</dbReference>
<dbReference type="GO" id="GO:0005681">
    <property type="term" value="C:spliceosomal complex"/>
    <property type="evidence" value="ECO:0007669"/>
    <property type="project" value="UniProtKB-KW"/>
</dbReference>
<feature type="compositionally biased region" description="Basic and acidic residues" evidence="26">
    <location>
        <begin position="402"/>
        <end position="414"/>
    </location>
</feature>
<feature type="compositionally biased region" description="Basic and acidic residues" evidence="26">
    <location>
        <begin position="302"/>
        <end position="311"/>
    </location>
</feature>
<dbReference type="InterPro" id="IPR044092">
    <property type="entry name" value="STKc_PRP4"/>
</dbReference>
<reference evidence="28" key="2">
    <citation type="journal article" date="2015" name="Gigascience">
        <title>Reconstructing a comprehensive transcriptome assembly of a white-pupal translocated strain of the pest fruit fly Bactrocera cucurbitae.</title>
        <authorList>
            <person name="Sim S.B."/>
            <person name="Calla B."/>
            <person name="Hall B."/>
            <person name="DeRego T."/>
            <person name="Geib S.M."/>
        </authorList>
    </citation>
    <scope>NUCLEOTIDE SEQUENCE</scope>
</reference>
<evidence type="ECO:0000256" key="10">
    <source>
        <dbReference type="ARBA" id="ARBA00022728"/>
    </source>
</evidence>
<keyword evidence="6" id="KW-0723">Serine/threonine-protein kinase</keyword>
<gene>
    <name evidence="28" type="primary">PRPF4B_0</name>
    <name evidence="29" type="synonym">PRPF4B_2</name>
    <name evidence="29" type="ORF">g.11856</name>
    <name evidence="28" type="ORF">g.11859</name>
</gene>
<dbReference type="GO" id="GO:0045292">
    <property type="term" value="P:mRNA cis splicing, via spliceosome"/>
    <property type="evidence" value="ECO:0007669"/>
    <property type="project" value="InterPro"/>
</dbReference>
<feature type="compositionally biased region" description="Basic and acidic residues" evidence="26">
    <location>
        <begin position="325"/>
        <end position="394"/>
    </location>
</feature>
<keyword evidence="18" id="KW-0539">Nucleus</keyword>
<evidence type="ECO:0000256" key="12">
    <source>
        <dbReference type="ARBA" id="ARBA00022777"/>
    </source>
</evidence>
<evidence type="ECO:0000256" key="13">
    <source>
        <dbReference type="ARBA" id="ARBA00022838"/>
    </source>
</evidence>
<evidence type="ECO:0000256" key="20">
    <source>
        <dbReference type="ARBA" id="ARBA00023637"/>
    </source>
</evidence>
<evidence type="ECO:0000256" key="19">
    <source>
        <dbReference type="ARBA" id="ARBA00023596"/>
    </source>
</evidence>
<feature type="domain" description="Protein kinase" evidence="27">
    <location>
        <begin position="642"/>
        <end position="958"/>
    </location>
</feature>
<keyword evidence="17" id="KW-0508">mRNA splicing</keyword>
<keyword evidence="4" id="KW-0158">Chromosome</keyword>
<dbReference type="GO" id="GO:0000776">
    <property type="term" value="C:kinetochore"/>
    <property type="evidence" value="ECO:0007669"/>
    <property type="project" value="UniProtKB-KW"/>
</dbReference>
<dbReference type="EMBL" id="GBXI01015525">
    <property type="protein sequence ID" value="JAC98766.1"/>
    <property type="molecule type" value="Transcribed_RNA"/>
</dbReference>
<accession>A0A0A1WIU0</accession>
<evidence type="ECO:0000256" key="14">
    <source>
        <dbReference type="ARBA" id="ARBA00022840"/>
    </source>
</evidence>
<comment type="catalytic activity">
    <reaction evidence="23">
        <text>L-threonyl-[protein] + ATP = O-phospho-L-threonyl-[protein] + ADP + H(+)</text>
        <dbReference type="Rhea" id="RHEA:46608"/>
        <dbReference type="Rhea" id="RHEA-COMP:11060"/>
        <dbReference type="Rhea" id="RHEA-COMP:11605"/>
        <dbReference type="ChEBI" id="CHEBI:15378"/>
        <dbReference type="ChEBI" id="CHEBI:30013"/>
        <dbReference type="ChEBI" id="CHEBI:30616"/>
        <dbReference type="ChEBI" id="CHEBI:61977"/>
        <dbReference type="ChEBI" id="CHEBI:456216"/>
        <dbReference type="EC" id="2.7.11.1"/>
    </reaction>
    <physiologicalReaction direction="left-to-right" evidence="23">
        <dbReference type="Rhea" id="RHEA:46609"/>
    </physiologicalReaction>
</comment>
<keyword evidence="14" id="KW-0067">ATP-binding</keyword>
<keyword evidence="16" id="KW-0007">Acetylation</keyword>
<dbReference type="GeneID" id="105214175"/>
<evidence type="ECO:0000256" key="7">
    <source>
        <dbReference type="ARBA" id="ARBA00022553"/>
    </source>
</evidence>
<keyword evidence="8" id="KW-0507">mRNA processing</keyword>
<dbReference type="FunFam" id="1.10.510.10:FF:000078">
    <property type="entry name" value="Serine/threonine-protein kinase PRP4 homolog"/>
    <property type="match status" value="1"/>
</dbReference>
<evidence type="ECO:0000256" key="26">
    <source>
        <dbReference type="SAM" id="MobiDB-lite"/>
    </source>
</evidence>
<evidence type="ECO:0000256" key="16">
    <source>
        <dbReference type="ARBA" id="ARBA00022990"/>
    </source>
</evidence>
<sequence>MSSEDQSYDSSDSTTEKTKYASSSHKKSKKEKKHKKSSKSEKSHRKHKKSKKRHHKHSESSVSEDTGDKHRSGALNEKFTEIMHKVTKDVKPRSDQQANGGRFSITKPNLQTDPGSLVEEITKTIQNNIYPTMEVASSGSESEIQNDVASPDVAIIEDELNLEELMKQKALLQARLGAYLSESDGEGSLPNEVPMINRSAPKETTDDEKISTGTKQPVKKRSLSSSSSISKNVISKQSKKHISNEPDVILLDDSSGGQRTPESKRKPSRSYGTSKDERMSSPHRKSMGEHYHQHRHAQQELQETRGHSSRDRHSHPGKRSRSRSQRRDSETNIQRRRDDSHGRGRNRRDMHDQNRNKEDLRLEINRDKQRERDTSRDRDRRGRDDRIRQQERSGGDNYGNARGRERERERDRDRRMRSHSRSKVESDRRRVERERQRDGKSDRDGWRGEDRGRDRDKDRYRGSLSEGQKAEIKDTSSDDDGNIDIDINEDEDEEEKIIEMRRKQREELLKKLGGKKEASLPNNTTHSRRDRSTPIKDDLEDNAPLIQSKQETQATVTEVSEVEPSHEEDKDMDEDKKIKNTTKEKRPEWDMFADQDVDSNFDSPSTIVLNKTQIENPALTDNWDDAEGYYRVRIGEILDTRYVVSGYTGQGVFSNVVRARDQARGNANVAVKIIRNNEIMHKTGLRELEILKKLNDADPEDRFHCLRLFRHFFHKQHLCMVFEPLSMNLREVLKKYGKNVGLHIKAVRSYTQQLFLALKLLKKTGILHADIKPDNILVNENNLCLKLCDFGSASAINDNEITPYLISRFYRAPEIILGITYDYGIDMWSAGCTIYELYTGKILFSGKSNNQMLKFFMDLKGKIPNRIIRKGQFKDQHFDQSCNFLYHEIDKITEREKIVVMPVIKASRNLQQELIADQNLPDDQHRKVTQLKDLLDNMFALDPSKRISLNQALTHPFIQEKM</sequence>
<organism evidence="28">
    <name type="scientific">Zeugodacus cucurbitae</name>
    <name type="common">Melon fruit fly</name>
    <name type="synonym">Bactrocera cucurbitae</name>
    <dbReference type="NCBI Taxonomy" id="28588"/>
    <lineage>
        <taxon>Eukaryota</taxon>
        <taxon>Metazoa</taxon>
        <taxon>Ecdysozoa</taxon>
        <taxon>Arthropoda</taxon>
        <taxon>Hexapoda</taxon>
        <taxon>Insecta</taxon>
        <taxon>Pterygota</taxon>
        <taxon>Neoptera</taxon>
        <taxon>Endopterygota</taxon>
        <taxon>Diptera</taxon>
        <taxon>Brachycera</taxon>
        <taxon>Muscomorpha</taxon>
        <taxon>Tephritoidea</taxon>
        <taxon>Tephritidae</taxon>
        <taxon>Zeugodacus</taxon>
        <taxon>Zeugodacus</taxon>
    </lineage>
</organism>
<evidence type="ECO:0000313" key="29">
    <source>
        <dbReference type="EMBL" id="JAD11615.1"/>
    </source>
</evidence>
<dbReference type="InterPro" id="IPR011009">
    <property type="entry name" value="Kinase-like_dom_sf"/>
</dbReference>
<evidence type="ECO:0000256" key="22">
    <source>
        <dbReference type="ARBA" id="ARBA00046964"/>
    </source>
</evidence>
<evidence type="ECO:0000256" key="11">
    <source>
        <dbReference type="ARBA" id="ARBA00022741"/>
    </source>
</evidence>
<evidence type="ECO:0000256" key="8">
    <source>
        <dbReference type="ARBA" id="ARBA00022664"/>
    </source>
</evidence>
<feature type="compositionally biased region" description="Basic and acidic residues" evidence="26">
    <location>
        <begin position="200"/>
        <end position="210"/>
    </location>
</feature>
<feature type="compositionally biased region" description="Acidic residues" evidence="26">
    <location>
        <begin position="477"/>
        <end position="496"/>
    </location>
</feature>
<dbReference type="PANTHER" id="PTHR24058">
    <property type="entry name" value="DUAL SPECIFICITY PROTEIN KINASE"/>
    <property type="match status" value="1"/>
</dbReference>
<keyword evidence="25" id="KW-0175">Coiled coil</keyword>
<dbReference type="EC" id="2.7.11.1" evidence="3"/>
<comment type="subunit">
    <text evidence="22">Interacts with CLK1 C-terminus. Associates with the U5 snRNP and NCOR1 deacetylase complexes. Identified in the spliceosome C complex.</text>
</comment>
<feature type="compositionally biased region" description="Basic and acidic residues" evidence="26">
    <location>
        <begin position="422"/>
        <end position="461"/>
    </location>
</feature>
<dbReference type="InterPro" id="IPR008271">
    <property type="entry name" value="Ser/Thr_kinase_AS"/>
</dbReference>
<feature type="compositionally biased region" description="Basic and acidic residues" evidence="26">
    <location>
        <begin position="274"/>
        <end position="291"/>
    </location>
</feature>
<keyword evidence="10" id="KW-0747">Spliceosome</keyword>
<keyword evidence="15" id="KW-0832">Ubl conjugation</keyword>
<evidence type="ECO:0000256" key="21">
    <source>
        <dbReference type="ARBA" id="ARBA00031858"/>
    </source>
</evidence>
<keyword evidence="11" id="KW-0547">Nucleotide-binding</keyword>
<keyword evidence="9" id="KW-0808">Transferase</keyword>
<feature type="compositionally biased region" description="Basic residues" evidence="26">
    <location>
        <begin position="24"/>
        <end position="57"/>
    </location>
</feature>
<feature type="compositionally biased region" description="Basic and acidic residues" evidence="26">
    <location>
        <begin position="563"/>
        <end position="585"/>
    </location>
</feature>
<dbReference type="PROSITE" id="PS50011">
    <property type="entry name" value="PROTEIN_KINASE_DOM"/>
    <property type="match status" value="1"/>
</dbReference>
<evidence type="ECO:0000256" key="4">
    <source>
        <dbReference type="ARBA" id="ARBA00022454"/>
    </source>
</evidence>
<feature type="compositionally biased region" description="Basic and acidic residues" evidence="26">
    <location>
        <begin position="497"/>
        <end position="518"/>
    </location>
</feature>
<feature type="region of interest" description="Disordered" evidence="26">
    <location>
        <begin position="1"/>
        <end position="114"/>
    </location>
</feature>